<feature type="compositionally biased region" description="Pro residues" evidence="1">
    <location>
        <begin position="28"/>
        <end position="42"/>
    </location>
</feature>
<protein>
    <recommendedName>
        <fullName evidence="2">DM2 domain-containing protein</fullName>
    </recommendedName>
</protein>
<comment type="caution">
    <text evidence="3">The sequence shown here is derived from an EMBL/GenBank/DDBJ whole genome shotgun (WGS) entry which is preliminary data.</text>
</comment>
<gene>
    <name evidence="3" type="ORF">QR680_015159</name>
</gene>
<dbReference type="Proteomes" id="UP001175271">
    <property type="component" value="Unassembled WGS sequence"/>
</dbReference>
<keyword evidence="4" id="KW-1185">Reference proteome</keyword>
<dbReference type="InterPro" id="IPR003121">
    <property type="entry name" value="SWIB_MDM2_domain"/>
</dbReference>
<dbReference type="InterPro" id="IPR019835">
    <property type="entry name" value="SWIB_domain"/>
</dbReference>
<feature type="region of interest" description="Disordered" evidence="1">
    <location>
        <begin position="153"/>
        <end position="175"/>
    </location>
</feature>
<reference evidence="3" key="1">
    <citation type="submission" date="2023-06" db="EMBL/GenBank/DDBJ databases">
        <title>Genomic analysis of the entomopathogenic nematode Steinernema hermaphroditum.</title>
        <authorList>
            <person name="Schwarz E.M."/>
            <person name="Heppert J.K."/>
            <person name="Baniya A."/>
            <person name="Schwartz H.T."/>
            <person name="Tan C.-H."/>
            <person name="Antoshechkin I."/>
            <person name="Sternberg P.W."/>
            <person name="Goodrich-Blair H."/>
            <person name="Dillman A.R."/>
        </authorList>
    </citation>
    <scope>NUCLEOTIDE SEQUENCE</scope>
    <source>
        <strain evidence="3">PS9179</strain>
        <tissue evidence="3">Whole animal</tissue>
    </source>
</reference>
<sequence>MMNRTAGGYPGPMPNGTPQNGHMRYMQGPPPSAQRRPFPPQHMPAGVMMPPQQRPHVKRKRFADKVISANIRELVPESDAYMDLLNYEQKLDATISRKRLEIQEALKKPMKIKRKLRIYVSHSFQPINDSAKEPDGKPEQMWELRVEGRIMDDSQNPEKAGQQPPPSTNKPGFPKRKFSSFFKRLVIELDREIYGPDSYLVEWQRSPQTNETDGFQVKRTGDRNVRANIRLWLDHSPSKFKLHPTLAKILGISTDTRQKIVEALWEYIKIHKLQDPDHKEYINLDAYLEQVFRVPRMRFGEIPHYLNNHLYQPDPIELIHLIKTPVEEKNTACYDIEVEVDDPMKMAMNNFMFSLQRQQTQQSEMQMLETKILDIVEQINDVKMKRDFYARITQDPAEFIDKWVTSQSQDLKTISEAIYEADHEQKSDCYHQSNIPEGVNRYIFMRTRQKRIELEHSLAAYLHNGH</sequence>
<evidence type="ECO:0000313" key="4">
    <source>
        <dbReference type="Proteomes" id="UP001175271"/>
    </source>
</evidence>
<feature type="region of interest" description="Disordered" evidence="1">
    <location>
        <begin position="1"/>
        <end position="43"/>
    </location>
</feature>
<dbReference type="Gene3D" id="1.10.245.10">
    <property type="entry name" value="SWIB/MDM2 domain"/>
    <property type="match status" value="1"/>
</dbReference>
<dbReference type="InterPro" id="IPR036885">
    <property type="entry name" value="SWIB_MDM2_dom_sf"/>
</dbReference>
<accession>A0AA39IDN3</accession>
<dbReference type="PANTHER" id="PTHR13844">
    <property type="entry name" value="SWI/SNF-RELATED MATRIX-ASSOCIATED ACTIN-DEPENDENT REGULATOR OF CHROMATIN SUBFAMILY D"/>
    <property type="match status" value="1"/>
</dbReference>
<proteinExistence type="predicted"/>
<dbReference type="CDD" id="cd10568">
    <property type="entry name" value="SWIB_like"/>
    <property type="match status" value="1"/>
</dbReference>
<organism evidence="3 4">
    <name type="scientific">Steinernema hermaphroditum</name>
    <dbReference type="NCBI Taxonomy" id="289476"/>
    <lineage>
        <taxon>Eukaryota</taxon>
        <taxon>Metazoa</taxon>
        <taxon>Ecdysozoa</taxon>
        <taxon>Nematoda</taxon>
        <taxon>Chromadorea</taxon>
        <taxon>Rhabditida</taxon>
        <taxon>Tylenchina</taxon>
        <taxon>Panagrolaimomorpha</taxon>
        <taxon>Strongyloidoidea</taxon>
        <taxon>Steinernematidae</taxon>
        <taxon>Steinernema</taxon>
    </lineage>
</organism>
<dbReference type="SMART" id="SM00151">
    <property type="entry name" value="SWIB"/>
    <property type="match status" value="1"/>
</dbReference>
<dbReference type="EMBL" id="JAUCMV010000002">
    <property type="protein sequence ID" value="KAK0421288.1"/>
    <property type="molecule type" value="Genomic_DNA"/>
</dbReference>
<dbReference type="SUPFAM" id="SSF47592">
    <property type="entry name" value="SWIB/MDM2 domain"/>
    <property type="match status" value="1"/>
</dbReference>
<dbReference type="PROSITE" id="PS51925">
    <property type="entry name" value="SWIB_MDM2"/>
    <property type="match status" value="1"/>
</dbReference>
<evidence type="ECO:0000313" key="3">
    <source>
        <dbReference type="EMBL" id="KAK0421288.1"/>
    </source>
</evidence>
<dbReference type="AlphaFoldDB" id="A0AA39IDN3"/>
<name>A0AA39IDN3_9BILA</name>
<evidence type="ECO:0000259" key="2">
    <source>
        <dbReference type="PROSITE" id="PS51925"/>
    </source>
</evidence>
<feature type="domain" description="DM2" evidence="2">
    <location>
        <begin position="235"/>
        <end position="312"/>
    </location>
</feature>
<evidence type="ECO:0000256" key="1">
    <source>
        <dbReference type="SAM" id="MobiDB-lite"/>
    </source>
</evidence>
<dbReference type="Pfam" id="PF02201">
    <property type="entry name" value="SWIB"/>
    <property type="match status" value="1"/>
</dbReference>